<dbReference type="Pfam" id="PF01569">
    <property type="entry name" value="PAP2"/>
    <property type="match status" value="1"/>
</dbReference>
<accession>A0A2D2AZB4</accession>
<dbReference type="PRINTS" id="PR00483">
    <property type="entry name" value="BACPHPHTASE"/>
</dbReference>
<dbReference type="AlphaFoldDB" id="A0A2D2AZB4"/>
<dbReference type="EMBL" id="CP024201">
    <property type="protein sequence ID" value="ATQ43335.1"/>
    <property type="molecule type" value="Genomic_DNA"/>
</dbReference>
<feature type="chain" id="PRO_5013796812" description="Acid phosphatase" evidence="2">
    <location>
        <begin position="25"/>
        <end position="270"/>
    </location>
</feature>
<comment type="catalytic activity">
    <reaction evidence="1">
        <text>a phosphate monoester + H2O = an alcohol + phosphate</text>
        <dbReference type="Rhea" id="RHEA:15017"/>
        <dbReference type="ChEBI" id="CHEBI:15377"/>
        <dbReference type="ChEBI" id="CHEBI:30879"/>
        <dbReference type="ChEBI" id="CHEBI:43474"/>
        <dbReference type="ChEBI" id="CHEBI:67140"/>
        <dbReference type="EC" id="3.1.3.2"/>
    </reaction>
</comment>
<gene>
    <name evidence="4" type="ORF">CSW64_13375</name>
</gene>
<keyword evidence="1" id="KW-0378">Hydrolase</keyword>
<evidence type="ECO:0000259" key="3">
    <source>
        <dbReference type="SMART" id="SM00014"/>
    </source>
</evidence>
<dbReference type="Gene3D" id="1.20.144.10">
    <property type="entry name" value="Phosphatidic acid phosphatase type 2/haloperoxidase"/>
    <property type="match status" value="1"/>
</dbReference>
<dbReference type="Proteomes" id="UP000228945">
    <property type="component" value="Chromosome"/>
</dbReference>
<dbReference type="SMART" id="SM00014">
    <property type="entry name" value="acidPPc"/>
    <property type="match status" value="1"/>
</dbReference>
<keyword evidence="2" id="KW-0732">Signal</keyword>
<evidence type="ECO:0000313" key="5">
    <source>
        <dbReference type="Proteomes" id="UP000228945"/>
    </source>
</evidence>
<dbReference type="SUPFAM" id="SSF48317">
    <property type="entry name" value="Acid phosphatase/Vanadium-dependent haloperoxidase"/>
    <property type="match status" value="1"/>
</dbReference>
<evidence type="ECO:0000313" key="4">
    <source>
        <dbReference type="EMBL" id="ATQ43335.1"/>
    </source>
</evidence>
<dbReference type="InterPro" id="IPR000326">
    <property type="entry name" value="PAP2/HPO"/>
</dbReference>
<dbReference type="PIRSF" id="PIRSF000897">
    <property type="entry name" value="Acid_Ptase_ClsA"/>
    <property type="match status" value="1"/>
</dbReference>
<protein>
    <recommendedName>
        <fullName evidence="1">Acid phosphatase</fullName>
        <ecNumber evidence="1">3.1.3.2</ecNumber>
    </recommendedName>
</protein>
<dbReference type="GO" id="GO:0003993">
    <property type="term" value="F:acid phosphatase activity"/>
    <property type="evidence" value="ECO:0007669"/>
    <property type="project" value="UniProtKB-EC"/>
</dbReference>
<keyword evidence="5" id="KW-1185">Reference proteome</keyword>
<reference evidence="4 5" key="1">
    <citation type="submission" date="2017-10" db="EMBL/GenBank/DDBJ databases">
        <title>Genome sequence of Caulobacter mirabilis FWC38.</title>
        <authorList>
            <person name="Fiebig A."/>
            <person name="Crosson S."/>
        </authorList>
    </citation>
    <scope>NUCLEOTIDE SEQUENCE [LARGE SCALE GENOMIC DNA]</scope>
    <source>
        <strain evidence="4 5">FWC 38</strain>
    </source>
</reference>
<feature type="signal peptide" evidence="2">
    <location>
        <begin position="1"/>
        <end position="24"/>
    </location>
</feature>
<dbReference type="KEGG" id="cmb:CSW64_13375"/>
<dbReference type="OrthoDB" id="9805301at2"/>
<name>A0A2D2AZB4_9CAUL</name>
<feature type="domain" description="Phosphatidic acid phosphatase type 2/haloperoxidase" evidence="3">
    <location>
        <begin position="111"/>
        <end position="231"/>
    </location>
</feature>
<dbReference type="RefSeq" id="WP_099622586.1">
    <property type="nucleotide sequence ID" value="NZ_CP024201.1"/>
</dbReference>
<evidence type="ECO:0000256" key="1">
    <source>
        <dbReference type="PIRNR" id="PIRNR000897"/>
    </source>
</evidence>
<organism evidence="4 5">
    <name type="scientific">Caulobacter mirabilis</name>
    <dbReference type="NCBI Taxonomy" id="69666"/>
    <lineage>
        <taxon>Bacteria</taxon>
        <taxon>Pseudomonadati</taxon>
        <taxon>Pseudomonadota</taxon>
        <taxon>Alphaproteobacteria</taxon>
        <taxon>Caulobacterales</taxon>
        <taxon>Caulobacteraceae</taxon>
        <taxon>Caulobacter</taxon>
    </lineage>
</organism>
<dbReference type="InterPro" id="IPR001011">
    <property type="entry name" value="Acid_Pase_classA_bac"/>
</dbReference>
<sequence>MSKTRILLLTAACAGLALPTAGLAASPEWESPAVSHKDVKPYVDPAVIAQPVLAPPPVEGSPEDADDVAAVMRRQAATDAARWKIAGDDADWLYDRFAEVVGAPLTRDRAPITVNMLNRVMRQVGRPVFDAKDVYKRARPYQRLQLSRVCGKGSAPAPDPDAAKRTSYPSGHSAYGWATALMLAQAAPEKAGAILERGRQYGESRIICGMHFPSDIEAGRLVATTVVSRLAASPAFRTDLACAKAELAGAAPSSECAKLAAALKAAPPKP</sequence>
<evidence type="ECO:0000256" key="2">
    <source>
        <dbReference type="SAM" id="SignalP"/>
    </source>
</evidence>
<dbReference type="CDD" id="cd03397">
    <property type="entry name" value="PAP2_acid_phosphatase"/>
    <property type="match status" value="1"/>
</dbReference>
<dbReference type="GO" id="GO:0030288">
    <property type="term" value="C:outer membrane-bounded periplasmic space"/>
    <property type="evidence" value="ECO:0007669"/>
    <property type="project" value="InterPro"/>
</dbReference>
<comment type="similarity">
    <text evidence="1">Belongs to the class A bacterial acid phosphatase family.</text>
</comment>
<dbReference type="InterPro" id="IPR036938">
    <property type="entry name" value="PAP2/HPO_sf"/>
</dbReference>
<proteinExistence type="inferred from homology"/>
<dbReference type="EC" id="3.1.3.2" evidence="1"/>